<dbReference type="Pfam" id="PF02674">
    <property type="entry name" value="Colicin_V"/>
    <property type="match status" value="1"/>
</dbReference>
<dbReference type="OrthoDB" id="1809613at2"/>
<evidence type="ECO:0000313" key="6">
    <source>
        <dbReference type="EMBL" id="KRN33666.1"/>
    </source>
</evidence>
<evidence type="ECO:0000256" key="5">
    <source>
        <dbReference type="SAM" id="Phobius"/>
    </source>
</evidence>
<feature type="transmembrane region" description="Helical" evidence="5">
    <location>
        <begin position="77"/>
        <end position="98"/>
    </location>
</feature>
<accession>A0A0R2FYV9</accession>
<dbReference type="EMBL" id="JQAX01000001">
    <property type="protein sequence ID" value="KRN33666.1"/>
    <property type="molecule type" value="Genomic_DNA"/>
</dbReference>
<evidence type="ECO:0000256" key="1">
    <source>
        <dbReference type="ARBA" id="ARBA00004141"/>
    </source>
</evidence>
<dbReference type="eggNOG" id="COG1286">
    <property type="taxonomic scope" value="Bacteria"/>
</dbReference>
<keyword evidence="4 5" id="KW-0472">Membrane</keyword>
<name>A0A0R2FYV9_9LACO</name>
<feature type="transmembrane region" description="Helical" evidence="5">
    <location>
        <begin position="6"/>
        <end position="25"/>
    </location>
</feature>
<dbReference type="RefSeq" id="WP_022790833.1">
    <property type="nucleotide sequence ID" value="NZ_ATUU01000001.1"/>
</dbReference>
<protein>
    <recommendedName>
        <fullName evidence="8">Colicin V production protein</fullName>
    </recommendedName>
</protein>
<sequence>MNSLSVIIVGCLLAALYHGYQIGFVRSLIRLVGRLAVFMLATVFARPLGVWLAQHVIGEVTTKWVPSGTSTWLDGHWGQFFATGIVFSVVVALGLAIVRSLERSMRFINRIPLLGLVNRLAGVFVYGLLVYIELFLVLFITQALPIPWYHQALVSSNLAQWMLDQTPYLSQQLYQYWLLQH</sequence>
<dbReference type="InParanoid" id="A0A0R2FYV9"/>
<keyword evidence="2 5" id="KW-0812">Transmembrane</keyword>
<feature type="transmembrane region" description="Helical" evidence="5">
    <location>
        <begin position="119"/>
        <end position="140"/>
    </location>
</feature>
<dbReference type="InterPro" id="IPR003825">
    <property type="entry name" value="Colicin-V_CvpA"/>
</dbReference>
<evidence type="ECO:0000313" key="7">
    <source>
        <dbReference type="Proteomes" id="UP000051296"/>
    </source>
</evidence>
<evidence type="ECO:0000256" key="4">
    <source>
        <dbReference type="ARBA" id="ARBA00023136"/>
    </source>
</evidence>
<comment type="subcellular location">
    <subcellularLocation>
        <location evidence="1">Membrane</location>
        <topology evidence="1">Multi-pass membrane protein</topology>
    </subcellularLocation>
</comment>
<dbReference type="AlphaFoldDB" id="A0A0R2FYV9"/>
<comment type="caution">
    <text evidence="6">The sequence shown here is derived from an EMBL/GenBank/DDBJ whole genome shotgun (WGS) entry which is preliminary data.</text>
</comment>
<dbReference type="PANTHER" id="PTHR37306:SF1">
    <property type="entry name" value="COLICIN V PRODUCTION PROTEIN"/>
    <property type="match status" value="1"/>
</dbReference>
<dbReference type="STRING" id="1123500.GCA_000420365_00030"/>
<proteinExistence type="predicted"/>
<evidence type="ECO:0000256" key="3">
    <source>
        <dbReference type="ARBA" id="ARBA00022989"/>
    </source>
</evidence>
<dbReference type="GO" id="GO:0016020">
    <property type="term" value="C:membrane"/>
    <property type="evidence" value="ECO:0007669"/>
    <property type="project" value="UniProtKB-SubCell"/>
</dbReference>
<dbReference type="PATRIC" id="fig|1123500.6.peg.475"/>
<evidence type="ECO:0000256" key="2">
    <source>
        <dbReference type="ARBA" id="ARBA00022692"/>
    </source>
</evidence>
<dbReference type="GO" id="GO:0009403">
    <property type="term" value="P:toxin biosynthetic process"/>
    <property type="evidence" value="ECO:0007669"/>
    <property type="project" value="InterPro"/>
</dbReference>
<dbReference type="FunCoup" id="A0A0R2FYV9">
    <property type="interactions" value="14"/>
</dbReference>
<organism evidence="6 7">
    <name type="scientific">Weissella halotolerans DSM 20190</name>
    <dbReference type="NCBI Taxonomy" id="1123500"/>
    <lineage>
        <taxon>Bacteria</taxon>
        <taxon>Bacillati</taxon>
        <taxon>Bacillota</taxon>
        <taxon>Bacilli</taxon>
        <taxon>Lactobacillales</taxon>
        <taxon>Lactobacillaceae</taxon>
        <taxon>Weissella</taxon>
    </lineage>
</organism>
<dbReference type="Proteomes" id="UP000051296">
    <property type="component" value="Unassembled WGS sequence"/>
</dbReference>
<evidence type="ECO:0008006" key="8">
    <source>
        <dbReference type="Google" id="ProtNLM"/>
    </source>
</evidence>
<feature type="transmembrane region" description="Helical" evidence="5">
    <location>
        <begin position="37"/>
        <end position="57"/>
    </location>
</feature>
<dbReference type="PANTHER" id="PTHR37306">
    <property type="entry name" value="COLICIN V PRODUCTION PROTEIN"/>
    <property type="match status" value="1"/>
</dbReference>
<gene>
    <name evidence="6" type="ORF">IV68_GL000474</name>
</gene>
<keyword evidence="3 5" id="KW-1133">Transmembrane helix</keyword>
<keyword evidence="7" id="KW-1185">Reference proteome</keyword>
<reference evidence="6 7" key="1">
    <citation type="journal article" date="2015" name="Genome Announc.">
        <title>Expanding the biotechnology potential of lactobacilli through comparative genomics of 213 strains and associated genera.</title>
        <authorList>
            <person name="Sun Z."/>
            <person name="Harris H.M."/>
            <person name="McCann A."/>
            <person name="Guo C."/>
            <person name="Argimon S."/>
            <person name="Zhang W."/>
            <person name="Yang X."/>
            <person name="Jeffery I.B."/>
            <person name="Cooney J.C."/>
            <person name="Kagawa T.F."/>
            <person name="Liu W."/>
            <person name="Song Y."/>
            <person name="Salvetti E."/>
            <person name="Wrobel A."/>
            <person name="Rasinkangas P."/>
            <person name="Parkhill J."/>
            <person name="Rea M.C."/>
            <person name="O'Sullivan O."/>
            <person name="Ritari J."/>
            <person name="Douillard F.P."/>
            <person name="Paul Ross R."/>
            <person name="Yang R."/>
            <person name="Briner A.E."/>
            <person name="Felis G.E."/>
            <person name="de Vos W.M."/>
            <person name="Barrangou R."/>
            <person name="Klaenhammer T.R."/>
            <person name="Caufield P.W."/>
            <person name="Cui Y."/>
            <person name="Zhang H."/>
            <person name="O'Toole P.W."/>
        </authorList>
    </citation>
    <scope>NUCLEOTIDE SEQUENCE [LARGE SCALE GENOMIC DNA]</scope>
    <source>
        <strain evidence="6 7">DSM 20190</strain>
    </source>
</reference>